<gene>
    <name evidence="2" type="ORF">BJ878DRAFT_484020</name>
</gene>
<evidence type="ECO:0000256" key="1">
    <source>
        <dbReference type="SAM" id="MobiDB-lite"/>
    </source>
</evidence>
<comment type="caution">
    <text evidence="2">The sequence shown here is derived from an EMBL/GenBank/DDBJ whole genome shotgun (WGS) entry which is preliminary data.</text>
</comment>
<feature type="region of interest" description="Disordered" evidence="1">
    <location>
        <begin position="106"/>
        <end position="133"/>
    </location>
</feature>
<protein>
    <submittedName>
        <fullName evidence="2">Uncharacterized protein</fullName>
    </submittedName>
</protein>
<reference evidence="2" key="1">
    <citation type="journal article" date="2021" name="IMA Fungus">
        <title>Genomic characterization of three marine fungi, including Emericellopsis atlantica sp. nov. with signatures of a generalist lifestyle and marine biomass degradation.</title>
        <authorList>
            <person name="Hagestad O.C."/>
            <person name="Hou L."/>
            <person name="Andersen J.H."/>
            <person name="Hansen E.H."/>
            <person name="Altermark B."/>
            <person name="Li C."/>
            <person name="Kuhnert E."/>
            <person name="Cox R.J."/>
            <person name="Crous P.W."/>
            <person name="Spatafora J.W."/>
            <person name="Lail K."/>
            <person name="Amirebrahimi M."/>
            <person name="Lipzen A."/>
            <person name="Pangilinan J."/>
            <person name="Andreopoulos W."/>
            <person name="Hayes R.D."/>
            <person name="Ng V."/>
            <person name="Grigoriev I.V."/>
            <person name="Jackson S.A."/>
            <person name="Sutton T.D.S."/>
            <person name="Dobson A.D.W."/>
            <person name="Rama T."/>
        </authorList>
    </citation>
    <scope>NUCLEOTIDE SEQUENCE</scope>
    <source>
        <strain evidence="2">TRa3180A</strain>
    </source>
</reference>
<evidence type="ECO:0000313" key="2">
    <source>
        <dbReference type="EMBL" id="KAG9240244.1"/>
    </source>
</evidence>
<name>A0A9P7YUK0_9HELO</name>
<dbReference type="Proteomes" id="UP000887226">
    <property type="component" value="Unassembled WGS sequence"/>
</dbReference>
<dbReference type="AlphaFoldDB" id="A0A9P7YUK0"/>
<evidence type="ECO:0000313" key="3">
    <source>
        <dbReference type="Proteomes" id="UP000887226"/>
    </source>
</evidence>
<organism evidence="2 3">
    <name type="scientific">Calycina marina</name>
    <dbReference type="NCBI Taxonomy" id="1763456"/>
    <lineage>
        <taxon>Eukaryota</taxon>
        <taxon>Fungi</taxon>
        <taxon>Dikarya</taxon>
        <taxon>Ascomycota</taxon>
        <taxon>Pezizomycotina</taxon>
        <taxon>Leotiomycetes</taxon>
        <taxon>Helotiales</taxon>
        <taxon>Pezizellaceae</taxon>
        <taxon>Calycina</taxon>
    </lineage>
</organism>
<feature type="compositionally biased region" description="Polar residues" evidence="1">
    <location>
        <begin position="114"/>
        <end position="126"/>
    </location>
</feature>
<accession>A0A9P7YUK0</accession>
<sequence length="149" mass="16469">MEQFAISRQKDKHRQQRQPQNVATALSPISTPTQTLLHTQDTDMADGIDLLLTPTPPQITITQPEHTSFAGSSPDALQQTPFMPKQFDFAPLGFRRLSQPDFSHGDIALRLGSSRPSGSDNAQRSYGSRDIGSHRIIVIQSDPQYEGSI</sequence>
<keyword evidence="3" id="KW-1185">Reference proteome</keyword>
<proteinExistence type="predicted"/>
<dbReference type="EMBL" id="MU254521">
    <property type="protein sequence ID" value="KAG9240244.1"/>
    <property type="molecule type" value="Genomic_DNA"/>
</dbReference>
<feature type="region of interest" description="Disordered" evidence="1">
    <location>
        <begin position="1"/>
        <end position="22"/>
    </location>
</feature>